<sequence length="180" mass="19793">MYCRNRIFKSFLRAEGGTTQSCACLGPLEPFSTHAHGLQPPSHSAAPLPCHTHTQSQLRESMIITCIIPLIHRYPVCCTDVFLGQMQTSPLLRYCTCWPTARRGNDLATCGSSWREGADDEKGWEAGAAGIKHCSIMRLFRVVSIVLRSVEAGLRLAVLVTSSLLCPTVYHLLVARPSIP</sequence>
<dbReference type="AlphaFoldDB" id="A0ABD0LZQ8"/>
<organism evidence="1 2">
    <name type="scientific">Batillaria attramentaria</name>
    <dbReference type="NCBI Taxonomy" id="370345"/>
    <lineage>
        <taxon>Eukaryota</taxon>
        <taxon>Metazoa</taxon>
        <taxon>Spiralia</taxon>
        <taxon>Lophotrochozoa</taxon>
        <taxon>Mollusca</taxon>
        <taxon>Gastropoda</taxon>
        <taxon>Caenogastropoda</taxon>
        <taxon>Sorbeoconcha</taxon>
        <taxon>Cerithioidea</taxon>
        <taxon>Batillariidae</taxon>
        <taxon>Batillaria</taxon>
    </lineage>
</organism>
<keyword evidence="2" id="KW-1185">Reference proteome</keyword>
<evidence type="ECO:0000313" key="1">
    <source>
        <dbReference type="EMBL" id="KAK7504661.1"/>
    </source>
</evidence>
<name>A0ABD0LZQ8_9CAEN</name>
<reference evidence="1 2" key="1">
    <citation type="journal article" date="2023" name="Sci. Data">
        <title>Genome assembly of the Korean intertidal mud-creeper Batillaria attramentaria.</title>
        <authorList>
            <person name="Patra A.K."/>
            <person name="Ho P.T."/>
            <person name="Jun S."/>
            <person name="Lee S.J."/>
            <person name="Kim Y."/>
            <person name="Won Y.J."/>
        </authorList>
    </citation>
    <scope>NUCLEOTIDE SEQUENCE [LARGE SCALE GENOMIC DNA]</scope>
    <source>
        <strain evidence="1">Wonlab-2016</strain>
    </source>
</reference>
<gene>
    <name evidence="1" type="ORF">BaRGS_00004147</name>
</gene>
<evidence type="ECO:0000313" key="2">
    <source>
        <dbReference type="Proteomes" id="UP001519460"/>
    </source>
</evidence>
<accession>A0ABD0LZQ8</accession>
<dbReference type="EMBL" id="JACVVK020000014">
    <property type="protein sequence ID" value="KAK7504661.1"/>
    <property type="molecule type" value="Genomic_DNA"/>
</dbReference>
<proteinExistence type="predicted"/>
<protein>
    <submittedName>
        <fullName evidence="1">Uncharacterized protein</fullName>
    </submittedName>
</protein>
<dbReference type="Proteomes" id="UP001519460">
    <property type="component" value="Unassembled WGS sequence"/>
</dbReference>
<comment type="caution">
    <text evidence="1">The sequence shown here is derived from an EMBL/GenBank/DDBJ whole genome shotgun (WGS) entry which is preliminary data.</text>
</comment>